<evidence type="ECO:0000256" key="1">
    <source>
        <dbReference type="SAM" id="Phobius"/>
    </source>
</evidence>
<feature type="transmembrane region" description="Helical" evidence="1">
    <location>
        <begin position="35"/>
        <end position="56"/>
    </location>
</feature>
<keyword evidence="1" id="KW-0812">Transmembrane</keyword>
<evidence type="ECO:0000313" key="3">
    <source>
        <dbReference type="Proteomes" id="UP000027088"/>
    </source>
</evidence>
<keyword evidence="1" id="KW-1133">Transmembrane helix</keyword>
<protein>
    <submittedName>
        <fullName evidence="2">Membrane protein P80</fullName>
    </submittedName>
</protein>
<dbReference type="KEGG" id="mcr:MCFN_00290"/>
<sequence>MGKKKETFFERLTKKNAQQQENQNPRVRKTKNWKFWLISSLLVGALSAGITIPLVANTVVKNYIEPIKGDTDLFKYVRPDGSEVQFQMKDLKSSELVKDAKDPKKVLEQAYKHAVFYLYEQEVKASKEYQRLWNASRKDNDKERNDIALKSVDELRKKHRDLIKDVKELMIKQHGYSKWEQAFNDFLIKSFNGAKNIEEAVDFRVYSEIQRDALRRFTLNTTFNINDADRTATSTIYKLDANGQQTNEVLFQKGEKVFPFFQQDKNFFELQDIKQKMTFMTNSYVISTSNPKEYNEAYKGADSFIKHYLAHNNPVLFSQFSLSGIAPTKKENGKEAKWNFNKEAVKKLMFYWPIEKEAKIEAIPSFNKIKDTFKSYEEYNKIAISTPGSTLAKEIVDYSTVLATLSLDDADIKSNWGSAGLTSVSDLFKAGGDNTLKAFAKHKDILIKDSSSSLKEVDLFGELEKIRQNIIKTFNLTDVKNSLTGKNQAEAQTAIGDFNKALKKVFDDASDVKKEGLWSDKFNELVAKPLTQLFETDGKINTVYKLKDSQDTLIVLSSKGITLLKVNDLNSFAKNNSDNSHEAIIKEMIRNDFLISNKYQAANGKKYNALNQVNKSLSTPENVLNVLLKEQSFKNYLKNQNNIYALDNNGKLAPKTKYNDKDLAEIIEMNNSILNSFEIKSAYDLTKAVDKWMKDRAEGKYDSFFETKENKVYFAHNNDSYKKDAGHTIFEALKQARKAN</sequence>
<keyword evidence="3" id="KW-1185">Reference proteome</keyword>
<dbReference type="eggNOG" id="ENOG5030MDH">
    <property type="taxonomic scope" value="Bacteria"/>
</dbReference>
<dbReference type="EMBL" id="CP007521">
    <property type="protein sequence ID" value="AIA29237.1"/>
    <property type="molecule type" value="Genomic_DNA"/>
</dbReference>
<name>A0A059XVG6_9BACT</name>
<reference evidence="2 3" key="1">
    <citation type="journal article" date="2014" name="Genome Announc.">
        <title>Complete Genome Sequence of the Bovine Mastitis Pathogen Mycoplasma californicum Strain ST-6T (ATCC 33461T).</title>
        <authorList>
            <person name="Calcutt M.J."/>
            <person name="Foecking M.F."/>
            <person name="Fox L.K."/>
        </authorList>
    </citation>
    <scope>NUCLEOTIDE SEQUENCE [LARGE SCALE GENOMIC DNA]</scope>
    <source>
        <strain evidence="2 3">ST-6</strain>
    </source>
</reference>
<gene>
    <name evidence="2" type="ORF">MCFN_00290</name>
</gene>
<dbReference type="NCBIfam" id="NF045833">
    <property type="entry name" value="P80_membrane"/>
    <property type="match status" value="1"/>
</dbReference>
<evidence type="ECO:0000313" key="2">
    <source>
        <dbReference type="EMBL" id="AIA29237.1"/>
    </source>
</evidence>
<keyword evidence="1" id="KW-0472">Membrane</keyword>
<dbReference type="RefSeq" id="WP_038561002.1">
    <property type="nucleotide sequence ID" value="NZ_CP007521.1"/>
</dbReference>
<proteinExistence type="predicted"/>
<accession>A0A059XVG6</accession>
<dbReference type="AlphaFoldDB" id="A0A059XVG6"/>
<dbReference type="Proteomes" id="UP000027088">
    <property type="component" value="Chromosome"/>
</dbReference>
<organism evidence="2 3">
    <name type="scientific">Mycoplasmopsis californica</name>
    <dbReference type="NCBI Taxonomy" id="2113"/>
    <lineage>
        <taxon>Bacteria</taxon>
        <taxon>Bacillati</taxon>
        <taxon>Mycoplasmatota</taxon>
        <taxon>Mycoplasmoidales</taxon>
        <taxon>Metamycoplasmataceae</taxon>
        <taxon>Mycoplasmopsis</taxon>
    </lineage>
</organism>